<protein>
    <submittedName>
        <fullName evidence="2">Uncharacterized protein</fullName>
    </submittedName>
</protein>
<evidence type="ECO:0000313" key="2">
    <source>
        <dbReference type="EMBL" id="EYU20249.1"/>
    </source>
</evidence>
<feature type="region of interest" description="Disordered" evidence="1">
    <location>
        <begin position="20"/>
        <end position="57"/>
    </location>
</feature>
<dbReference type="AlphaFoldDB" id="A0A022PXJ1"/>
<name>A0A022PXJ1_ERYGU</name>
<feature type="compositionally biased region" description="Polar residues" evidence="1">
    <location>
        <begin position="42"/>
        <end position="57"/>
    </location>
</feature>
<sequence>MFKLMPSTLALIAVQRQAATSKSASPSSTAQHFSPEGGAPITTFTSPNRSAHTPSFSVSLGQKGFTGATFGGGFGFGSGAGSSGSQVPHAVVKAAERKKDRIKTAAESLVAAMASYEESLLSLAS</sequence>
<keyword evidence="3" id="KW-1185">Reference proteome</keyword>
<organism evidence="2 3">
    <name type="scientific">Erythranthe guttata</name>
    <name type="common">Yellow monkey flower</name>
    <name type="synonym">Mimulus guttatus</name>
    <dbReference type="NCBI Taxonomy" id="4155"/>
    <lineage>
        <taxon>Eukaryota</taxon>
        <taxon>Viridiplantae</taxon>
        <taxon>Streptophyta</taxon>
        <taxon>Embryophyta</taxon>
        <taxon>Tracheophyta</taxon>
        <taxon>Spermatophyta</taxon>
        <taxon>Magnoliopsida</taxon>
        <taxon>eudicotyledons</taxon>
        <taxon>Gunneridae</taxon>
        <taxon>Pentapetalae</taxon>
        <taxon>asterids</taxon>
        <taxon>lamiids</taxon>
        <taxon>Lamiales</taxon>
        <taxon>Phrymaceae</taxon>
        <taxon>Erythranthe</taxon>
    </lineage>
</organism>
<reference evidence="2 3" key="1">
    <citation type="journal article" date="2013" name="Proc. Natl. Acad. Sci. U.S.A.">
        <title>Fine-scale variation in meiotic recombination in Mimulus inferred from population shotgun sequencing.</title>
        <authorList>
            <person name="Hellsten U."/>
            <person name="Wright K.M."/>
            <person name="Jenkins J."/>
            <person name="Shu S."/>
            <person name="Yuan Y."/>
            <person name="Wessler S.R."/>
            <person name="Schmutz J."/>
            <person name="Willis J.H."/>
            <person name="Rokhsar D.S."/>
        </authorList>
    </citation>
    <scope>NUCLEOTIDE SEQUENCE [LARGE SCALE GENOMIC DNA]</scope>
    <source>
        <strain evidence="3">cv. DUN x IM62</strain>
    </source>
</reference>
<evidence type="ECO:0000256" key="1">
    <source>
        <dbReference type="SAM" id="MobiDB-lite"/>
    </source>
</evidence>
<accession>A0A022PXJ1</accession>
<gene>
    <name evidence="2" type="ORF">MIMGU_mgv1a016339mg</name>
</gene>
<dbReference type="Proteomes" id="UP000030748">
    <property type="component" value="Unassembled WGS sequence"/>
</dbReference>
<feature type="compositionally biased region" description="Low complexity" evidence="1">
    <location>
        <begin position="20"/>
        <end position="30"/>
    </location>
</feature>
<dbReference type="EMBL" id="KI632284">
    <property type="protein sequence ID" value="EYU20249.1"/>
    <property type="molecule type" value="Genomic_DNA"/>
</dbReference>
<proteinExistence type="predicted"/>
<evidence type="ECO:0000313" key="3">
    <source>
        <dbReference type="Proteomes" id="UP000030748"/>
    </source>
</evidence>